<gene>
    <name evidence="1" type="ORF">ETB97_008737</name>
</gene>
<dbReference type="AlphaFoldDB" id="A0A8H6AGH3"/>
<proteinExistence type="predicted"/>
<comment type="caution">
    <text evidence="1">The sequence shown here is derived from an EMBL/GenBank/DDBJ whole genome shotgun (WGS) entry which is preliminary data.</text>
</comment>
<accession>A0A8H6AGH3</accession>
<dbReference type="Proteomes" id="UP000541154">
    <property type="component" value="Unassembled WGS sequence"/>
</dbReference>
<protein>
    <submittedName>
        <fullName evidence="1">Uncharacterized protein</fullName>
    </submittedName>
</protein>
<keyword evidence="2" id="KW-1185">Reference proteome</keyword>
<dbReference type="EMBL" id="SPNV01000004">
    <property type="protein sequence ID" value="KAF5866931.1"/>
    <property type="molecule type" value="Genomic_DNA"/>
</dbReference>
<evidence type="ECO:0000313" key="2">
    <source>
        <dbReference type="Proteomes" id="UP000541154"/>
    </source>
</evidence>
<evidence type="ECO:0000313" key="1">
    <source>
        <dbReference type="EMBL" id="KAF5866931.1"/>
    </source>
</evidence>
<sequence length="124" mass="13869">MGGLASCRIGLSADPRTTVQAEVKGRLKNAHGDKTRLYSRQANVGFSLAFGVLKWQSTTRSESNACENVAFRQPIRNHWLNQAMIRLLSDDSLDNFWAVKAFDFTVPFRAPMREAKCATDFASQ</sequence>
<reference evidence="1 2" key="1">
    <citation type="submission" date="2019-04" db="EMBL/GenBank/DDBJ databases">
        <title>Aspergillus burnettii sp. nov., novel species from soil in southeast Queensland.</title>
        <authorList>
            <person name="Gilchrist C.L.M."/>
            <person name="Pitt J.I."/>
            <person name="Lange L."/>
            <person name="Lacey H.J."/>
            <person name="Vuong D."/>
            <person name="Midgley D.J."/>
            <person name="Greenfield P."/>
            <person name="Bradbury M."/>
            <person name="Lacey E."/>
            <person name="Busk P.K."/>
            <person name="Pilgaard B."/>
            <person name="Chooi Y.H."/>
            <person name="Piggott A.M."/>
        </authorList>
    </citation>
    <scope>NUCLEOTIDE SEQUENCE [LARGE SCALE GENOMIC DNA]</scope>
    <source>
        <strain evidence="1 2">FRR 5400</strain>
    </source>
</reference>
<name>A0A8H6AGH3_PETAA</name>
<organism evidence="1 2">
    <name type="scientific">Petromyces alliaceus</name>
    <name type="common">Aspergillus alliaceus</name>
    <dbReference type="NCBI Taxonomy" id="209559"/>
    <lineage>
        <taxon>Eukaryota</taxon>
        <taxon>Fungi</taxon>
        <taxon>Dikarya</taxon>
        <taxon>Ascomycota</taxon>
        <taxon>Pezizomycotina</taxon>
        <taxon>Eurotiomycetes</taxon>
        <taxon>Eurotiomycetidae</taxon>
        <taxon>Eurotiales</taxon>
        <taxon>Aspergillaceae</taxon>
        <taxon>Aspergillus</taxon>
        <taxon>Aspergillus subgen. Circumdati</taxon>
    </lineage>
</organism>